<reference evidence="2" key="1">
    <citation type="submission" date="2023-07" db="EMBL/GenBank/DDBJ databases">
        <title>30 novel species of actinomycetes from the DSMZ collection.</title>
        <authorList>
            <person name="Nouioui I."/>
        </authorList>
    </citation>
    <scope>NUCLEOTIDE SEQUENCE [LARGE SCALE GENOMIC DNA]</scope>
    <source>
        <strain evidence="2">DSM 41699</strain>
    </source>
</reference>
<protein>
    <submittedName>
        <fullName evidence="1">Uncharacterized protein</fullName>
    </submittedName>
</protein>
<organism evidence="1 2">
    <name type="scientific">Streptomyces gibsoniae</name>
    <dbReference type="NCBI Taxonomy" id="3075529"/>
    <lineage>
        <taxon>Bacteria</taxon>
        <taxon>Bacillati</taxon>
        <taxon>Actinomycetota</taxon>
        <taxon>Actinomycetes</taxon>
        <taxon>Kitasatosporales</taxon>
        <taxon>Streptomycetaceae</taxon>
        <taxon>Streptomyces</taxon>
    </lineage>
</organism>
<dbReference type="EMBL" id="JAVREY010000146">
    <property type="protein sequence ID" value="MDT0469962.1"/>
    <property type="molecule type" value="Genomic_DNA"/>
</dbReference>
<keyword evidence="2" id="KW-1185">Reference proteome</keyword>
<evidence type="ECO:0000313" key="1">
    <source>
        <dbReference type="EMBL" id="MDT0469962.1"/>
    </source>
</evidence>
<comment type="caution">
    <text evidence="1">The sequence shown here is derived from an EMBL/GenBank/DDBJ whole genome shotgun (WGS) entry which is preliminary data.</text>
</comment>
<proteinExistence type="predicted"/>
<name>A0ABU2UAG5_9ACTN</name>
<accession>A0ABU2UAG5</accession>
<gene>
    <name evidence="1" type="ORF">RM764_44810</name>
</gene>
<sequence>MKGIPMNNDWLEAETAELLPGREALGKFSFSFAKMTTVSKKIAHVDAHNESMAVNQYSPFALAQSQASQAISVRQ</sequence>
<dbReference type="RefSeq" id="WP_311701386.1">
    <property type="nucleotide sequence ID" value="NZ_JAVREY010000146.1"/>
</dbReference>
<evidence type="ECO:0000313" key="2">
    <source>
        <dbReference type="Proteomes" id="UP001183809"/>
    </source>
</evidence>
<dbReference type="Proteomes" id="UP001183809">
    <property type="component" value="Unassembled WGS sequence"/>
</dbReference>